<sequence>MVIDEIKRRSFELGLPISTIEKDYVISWILYGIWRSGLWKDLAFKGGTCLKKAYFRDYRFSEDLDYTLTGKVSEDKLREKLERMLEFASTGTVEFLELEFEPRYGVRNFEGELLGFEIKIPFRLVRRTGTPSKIKMDITLEKYEKIVLPLQEKKLLHEYSDANKFSLVRLKSYSLEEIFAEKVRSLFQRTRPRDLYDVWRLKDIIKLETVLSILPEKFRLKNVQLNMKTFEGRRIYYERAWKRSLANQLNPLPEFEKVWNDVLKFLKKLKESAKL</sequence>
<evidence type="ECO:0008006" key="3">
    <source>
        <dbReference type="Google" id="ProtNLM"/>
    </source>
</evidence>
<dbReference type="Pfam" id="PF08843">
    <property type="entry name" value="AbiEii"/>
    <property type="match status" value="1"/>
</dbReference>
<name>A0A0S1X8A4_THEBA</name>
<dbReference type="InterPro" id="IPR014942">
    <property type="entry name" value="AbiEii"/>
</dbReference>
<dbReference type="Gene3D" id="3.10.450.620">
    <property type="entry name" value="JHP933, nucleotidyltransferase-like core domain"/>
    <property type="match status" value="1"/>
</dbReference>
<accession>A0A0S1X8A4</accession>
<gene>
    <name evidence="1" type="ORF">TBCH5v1_0042</name>
</gene>
<evidence type="ECO:0000313" key="2">
    <source>
        <dbReference type="Proteomes" id="UP000066042"/>
    </source>
</evidence>
<dbReference type="PATRIC" id="fig|55802.8.peg.40"/>
<reference evidence="1 2" key="1">
    <citation type="journal article" date="2016" name="Genome Announc.">
        <title>Complete genome sequence of the hyperthermophilic and piezophilic archaeon Thermococcus barophilus Ch5, capable of growth at the expense of hydrogenogenesis from carbon monoxide and formate.</title>
        <authorList>
            <person name="Oger P."/>
            <person name="Sokolova T.G."/>
            <person name="Kozhevnikova D.A."/>
            <person name="Taranov E.A."/>
            <person name="Vannier P."/>
            <person name="Lee H.S."/>
            <person name="Kwon K.K."/>
            <person name="Kang S.G."/>
            <person name="Lee J.H."/>
            <person name="Bonch-Osmolovskaya E.A."/>
            <person name="Lebedinsky A.V."/>
        </authorList>
    </citation>
    <scope>NUCLEOTIDE SEQUENCE [LARGE SCALE GENOMIC DNA]</scope>
    <source>
        <strain evidence="2">Ch5</strain>
    </source>
</reference>
<dbReference type="GeneID" id="26135341"/>
<organism evidence="1 2">
    <name type="scientific">Thermococcus barophilus</name>
    <dbReference type="NCBI Taxonomy" id="55802"/>
    <lineage>
        <taxon>Archaea</taxon>
        <taxon>Methanobacteriati</taxon>
        <taxon>Methanobacteriota</taxon>
        <taxon>Thermococci</taxon>
        <taxon>Thermococcales</taxon>
        <taxon>Thermococcaceae</taxon>
        <taxon>Thermococcus</taxon>
    </lineage>
</organism>
<dbReference type="STRING" id="55802.TBCH5v1_0042"/>
<proteinExistence type="predicted"/>
<dbReference type="EMBL" id="CP013050">
    <property type="protein sequence ID" value="ALM74022.1"/>
    <property type="molecule type" value="Genomic_DNA"/>
</dbReference>
<evidence type="ECO:0000313" key="1">
    <source>
        <dbReference type="EMBL" id="ALM74022.1"/>
    </source>
</evidence>
<dbReference type="RefSeq" id="WP_056933061.1">
    <property type="nucleotide sequence ID" value="NZ_CP013050.1"/>
</dbReference>
<dbReference type="Proteomes" id="UP000066042">
    <property type="component" value="Chromosome"/>
</dbReference>
<dbReference type="AlphaFoldDB" id="A0A0S1X8A4"/>
<protein>
    <recommendedName>
        <fullName evidence="3">Nucleotidyl transferase AbiEii/AbiGii toxin family protein</fullName>
    </recommendedName>
</protein>